<dbReference type="Pfam" id="PF03552">
    <property type="entry name" value="Cellulose_synt"/>
    <property type="match status" value="2"/>
</dbReference>
<keyword evidence="3" id="KW-0808">Transferase</keyword>
<dbReference type="GO" id="GO:0016760">
    <property type="term" value="F:cellulose synthase (UDP-forming) activity"/>
    <property type="evidence" value="ECO:0007669"/>
    <property type="project" value="InterPro"/>
</dbReference>
<keyword evidence="2" id="KW-0328">Glycosyltransferase</keyword>
<keyword evidence="13" id="KW-1185">Reference proteome</keyword>
<feature type="transmembrane region" description="Helical" evidence="11">
    <location>
        <begin position="675"/>
        <end position="693"/>
    </location>
</feature>
<feature type="active site" evidence="8">
    <location>
        <position position="138"/>
    </location>
</feature>
<dbReference type="InterPro" id="IPR029044">
    <property type="entry name" value="Nucleotide-diphossugar_trans"/>
</dbReference>
<evidence type="ECO:0000256" key="10">
    <source>
        <dbReference type="PIRSR" id="PIRSR605150-3"/>
    </source>
</evidence>
<dbReference type="Proteomes" id="UP001428341">
    <property type="component" value="Unassembled WGS sequence"/>
</dbReference>
<evidence type="ECO:0000313" key="13">
    <source>
        <dbReference type="Proteomes" id="UP001428341"/>
    </source>
</evidence>
<evidence type="ECO:0000256" key="5">
    <source>
        <dbReference type="ARBA" id="ARBA00022989"/>
    </source>
</evidence>
<feature type="transmembrane region" description="Helical" evidence="11">
    <location>
        <begin position="20"/>
        <end position="38"/>
    </location>
</feature>
<dbReference type="InterPro" id="IPR005150">
    <property type="entry name" value="Cellulose_synth"/>
</dbReference>
<dbReference type="AlphaFoldDB" id="A0AAP0MI96"/>
<dbReference type="GO" id="GO:0016020">
    <property type="term" value="C:membrane"/>
    <property type="evidence" value="ECO:0007669"/>
    <property type="project" value="InterPro"/>
</dbReference>
<reference evidence="12 13" key="1">
    <citation type="submission" date="2024-05" db="EMBL/GenBank/DDBJ databases">
        <title>Haplotype-resolved chromosome-level genome assembly of Huyou (Citrus changshanensis).</title>
        <authorList>
            <person name="Miao C."/>
            <person name="Chen W."/>
            <person name="Wu Y."/>
            <person name="Wang L."/>
            <person name="Zhao S."/>
            <person name="Grierson D."/>
            <person name="Xu C."/>
            <person name="Chen K."/>
        </authorList>
    </citation>
    <scope>NUCLEOTIDE SEQUENCE [LARGE SCALE GENOMIC DNA]</scope>
    <source>
        <strain evidence="12">01-14</strain>
        <tissue evidence="12">Leaf</tissue>
    </source>
</reference>
<organism evidence="12 13">
    <name type="scientific">Citrus x changshan-huyou</name>
    <dbReference type="NCBI Taxonomy" id="2935761"/>
    <lineage>
        <taxon>Eukaryota</taxon>
        <taxon>Viridiplantae</taxon>
        <taxon>Streptophyta</taxon>
        <taxon>Embryophyta</taxon>
        <taxon>Tracheophyta</taxon>
        <taxon>Spermatophyta</taxon>
        <taxon>Magnoliopsida</taxon>
        <taxon>eudicotyledons</taxon>
        <taxon>Gunneridae</taxon>
        <taxon>Pentapetalae</taxon>
        <taxon>rosids</taxon>
        <taxon>malvids</taxon>
        <taxon>Sapindales</taxon>
        <taxon>Rutaceae</taxon>
        <taxon>Aurantioideae</taxon>
        <taxon>Citrus</taxon>
    </lineage>
</organism>
<evidence type="ECO:0000256" key="8">
    <source>
        <dbReference type="PIRSR" id="PIRSR605150-1"/>
    </source>
</evidence>
<proteinExistence type="predicted"/>
<evidence type="ECO:0000256" key="3">
    <source>
        <dbReference type="ARBA" id="ARBA00022679"/>
    </source>
</evidence>
<keyword evidence="5 11" id="KW-1133">Transmembrane helix</keyword>
<feature type="binding site" evidence="9">
    <location>
        <position position="138"/>
    </location>
    <ligand>
        <name>UDP-alpha-D-glucose</name>
        <dbReference type="ChEBI" id="CHEBI:58885"/>
    </ligand>
</feature>
<evidence type="ECO:0000256" key="1">
    <source>
        <dbReference type="ARBA" id="ARBA00004127"/>
    </source>
</evidence>
<feature type="active site" evidence="8">
    <location>
        <position position="441"/>
    </location>
</feature>
<feature type="binding site" evidence="10">
    <location>
        <position position="279"/>
    </location>
    <ligand>
        <name>Mn(2+)</name>
        <dbReference type="ChEBI" id="CHEBI:29035"/>
    </ligand>
</feature>
<evidence type="ECO:0008006" key="14">
    <source>
        <dbReference type="Google" id="ProtNLM"/>
    </source>
</evidence>
<dbReference type="GO" id="GO:0012505">
    <property type="term" value="C:endomembrane system"/>
    <property type="evidence" value="ECO:0007669"/>
    <property type="project" value="UniProtKB-SubCell"/>
</dbReference>
<dbReference type="EMBL" id="JBCGBO010000004">
    <property type="protein sequence ID" value="KAK9209915.1"/>
    <property type="molecule type" value="Genomic_DNA"/>
</dbReference>
<evidence type="ECO:0000256" key="7">
    <source>
        <dbReference type="ARBA" id="ARBA00023316"/>
    </source>
</evidence>
<gene>
    <name evidence="12" type="ORF">WN944_002284</name>
</gene>
<feature type="binding site" evidence="9">
    <location>
        <position position="109"/>
    </location>
    <ligand>
        <name>UDP-alpha-D-glucose</name>
        <dbReference type="ChEBI" id="CHEBI:58885"/>
    </ligand>
</feature>
<feature type="binding site" evidence="10">
    <location>
        <position position="303"/>
    </location>
    <ligand>
        <name>Mn(2+)</name>
        <dbReference type="ChEBI" id="CHEBI:29035"/>
    </ligand>
</feature>
<dbReference type="GO" id="GO:0071555">
    <property type="term" value="P:cell wall organization"/>
    <property type="evidence" value="ECO:0007669"/>
    <property type="project" value="UniProtKB-KW"/>
</dbReference>
<dbReference type="SUPFAM" id="SSF53448">
    <property type="entry name" value="Nucleotide-diphospho-sugar transferases"/>
    <property type="match status" value="1"/>
</dbReference>
<evidence type="ECO:0000256" key="9">
    <source>
        <dbReference type="PIRSR" id="PIRSR605150-2"/>
    </source>
</evidence>
<dbReference type="Gene3D" id="3.90.550.10">
    <property type="entry name" value="Spore Coat Polysaccharide Biosynthesis Protein SpsA, Chain A"/>
    <property type="match status" value="2"/>
</dbReference>
<keyword evidence="4 11" id="KW-0812">Transmembrane</keyword>
<dbReference type="PANTHER" id="PTHR13301">
    <property type="entry name" value="X-BOX TRANSCRIPTION FACTOR-RELATED"/>
    <property type="match status" value="1"/>
</dbReference>
<keyword evidence="7" id="KW-0961">Cell wall biogenesis/degradation</keyword>
<sequence length="726" mass="82590">MDPLFETKKESAKAKFFHRVYAATVFVGICLILNYRLVNFPAGGGGGRRRAWIGIFMAEFFLSLFWIISQSVRWNVKHNLPFKDRLSLRYEEKLPGVDILVCTADPTLEPPAMVISTVLSVMSYNYPPKKLSVYLSDDAGSEFTFYALLEASHFSKYWIPFCKKYNVQTRSPEAYFAQKFDVKDTTHTQELLAIKKQYEDMKNQIESATEKGSISEEIRSQHKGFLEWDHKVSKQNHQPIVQIIIDGRDTNAVDNEGCQLPTLVYMAREKRPECPHNFKAGAMNALIRVSSEISNGPIILNLDCDMYANDADAIREALCFFMDEKRGHEIAFVQHPQCFDIISENDLYGHYNLVENQVELAGLGGYDAAMYCGTACFHRRDSLSGAKYSYDCRNINEARNKDKRSVDELEKASKVLASCSYEKDTQWGREMGLVYGYAVEDVVTGLTIQCRGWKSMHYNPERPAFLGLAPVTLDNSLVQIKRWSEGLFQIFFSKYCPFIYGYGKIKLGARMGYCNYLLWAPLSLPTLFYVIVPPVCLLHGISLFPKVTSLWFIPFAYVFTTKTVYSIYESMSCGYTLKSWWNFQRMQIIRRATAFFFGFADVIIEQLGLSQTAFAITAKVVTEDVLKRYEQEIMEFGSSSVMFTIIATLAMLNLLSLIGGLINTIFLEFGALQNLISQIILCGLMILVSVPIYEALFLRRDKGCLPFSVMLKSVVFASLACLMPCK</sequence>
<dbReference type="GO" id="GO:0030244">
    <property type="term" value="P:cellulose biosynthetic process"/>
    <property type="evidence" value="ECO:0007669"/>
    <property type="project" value="InterPro"/>
</dbReference>
<feature type="transmembrane region" description="Helical" evidence="11">
    <location>
        <begin position="550"/>
        <end position="568"/>
    </location>
</feature>
<comment type="subcellular location">
    <subcellularLocation>
        <location evidence="1">Endomembrane system</location>
        <topology evidence="1">Multi-pass membrane protein</topology>
    </subcellularLocation>
</comment>
<name>A0AAP0MI96_9ROSI</name>
<feature type="transmembrane region" description="Helical" evidence="11">
    <location>
        <begin position="50"/>
        <end position="68"/>
    </location>
</feature>
<evidence type="ECO:0000256" key="6">
    <source>
        <dbReference type="ARBA" id="ARBA00023136"/>
    </source>
</evidence>
<accession>A0AAP0MI96</accession>
<protein>
    <recommendedName>
        <fullName evidence="14">Cellulose synthase-like protein E6</fullName>
    </recommendedName>
</protein>
<feature type="transmembrane region" description="Helical" evidence="11">
    <location>
        <begin position="641"/>
        <end position="663"/>
    </location>
</feature>
<comment type="caution">
    <text evidence="12">The sequence shown here is derived from an EMBL/GenBank/DDBJ whole genome shotgun (WGS) entry which is preliminary data.</text>
</comment>
<evidence type="ECO:0000256" key="4">
    <source>
        <dbReference type="ARBA" id="ARBA00022692"/>
    </source>
</evidence>
<evidence type="ECO:0000256" key="2">
    <source>
        <dbReference type="ARBA" id="ARBA00022676"/>
    </source>
</evidence>
<feature type="transmembrane region" description="Helical" evidence="11">
    <location>
        <begin position="516"/>
        <end position="544"/>
    </location>
</feature>
<evidence type="ECO:0000256" key="11">
    <source>
        <dbReference type="SAM" id="Phobius"/>
    </source>
</evidence>
<keyword evidence="6 11" id="KW-0472">Membrane</keyword>
<evidence type="ECO:0000313" key="12">
    <source>
        <dbReference type="EMBL" id="KAK9209915.1"/>
    </source>
</evidence>